<dbReference type="PANTHER" id="PTHR34377">
    <property type="entry name" value="TETRATRICOPEPTIDE REPEAT (TPR)-LIKE SUPERFAMILY PROTEIN"/>
    <property type="match status" value="1"/>
</dbReference>
<dbReference type="GO" id="GO:0006355">
    <property type="term" value="P:regulation of DNA-templated transcription"/>
    <property type="evidence" value="ECO:0007669"/>
    <property type="project" value="InterPro"/>
</dbReference>
<feature type="region of interest" description="Disordered" evidence="1">
    <location>
        <begin position="620"/>
        <end position="674"/>
    </location>
</feature>
<protein>
    <recommendedName>
        <fullName evidence="2">GATA-type domain-containing protein</fullName>
    </recommendedName>
</protein>
<organism evidence="3 4">
    <name type="scientific">Kwoniella pini CBS 10737</name>
    <dbReference type="NCBI Taxonomy" id="1296096"/>
    <lineage>
        <taxon>Eukaryota</taxon>
        <taxon>Fungi</taxon>
        <taxon>Dikarya</taxon>
        <taxon>Basidiomycota</taxon>
        <taxon>Agaricomycotina</taxon>
        <taxon>Tremellomycetes</taxon>
        <taxon>Tremellales</taxon>
        <taxon>Cryptococcaceae</taxon>
        <taxon>Kwoniella</taxon>
    </lineage>
</organism>
<gene>
    <name evidence="3" type="ORF">I206_103692</name>
</gene>
<evidence type="ECO:0000313" key="4">
    <source>
        <dbReference type="Proteomes" id="UP000094020"/>
    </source>
</evidence>
<feature type="compositionally biased region" description="Polar residues" evidence="1">
    <location>
        <begin position="93"/>
        <end position="112"/>
    </location>
</feature>
<dbReference type="PANTHER" id="PTHR34377:SF3">
    <property type="entry name" value="TETRATRICOPEPTIDE REPEAT (TPR)-LIKE SUPERFAMILY PROTEIN"/>
    <property type="match status" value="1"/>
</dbReference>
<dbReference type="SMART" id="SM00401">
    <property type="entry name" value="ZnF_GATA"/>
    <property type="match status" value="1"/>
</dbReference>
<dbReference type="SUPFAM" id="SSF57716">
    <property type="entry name" value="Glucocorticoid receptor-like (DNA-binding domain)"/>
    <property type="match status" value="1"/>
</dbReference>
<feature type="compositionally biased region" description="Low complexity" evidence="1">
    <location>
        <begin position="134"/>
        <end position="145"/>
    </location>
</feature>
<dbReference type="Proteomes" id="UP000094020">
    <property type="component" value="Chromosome 4"/>
</dbReference>
<dbReference type="InterPro" id="IPR013088">
    <property type="entry name" value="Znf_NHR/GATA"/>
</dbReference>
<dbReference type="KEGG" id="kpin:30169677"/>
<feature type="region of interest" description="Disordered" evidence="1">
    <location>
        <begin position="70"/>
        <end position="145"/>
    </location>
</feature>
<name>A0AAJ8L3X3_9TREE</name>
<reference evidence="3" key="1">
    <citation type="submission" date="2013-07" db="EMBL/GenBank/DDBJ databases">
        <authorList>
            <consortium name="The Broad Institute Genome Sequencing Platform"/>
            <person name="Cuomo C."/>
            <person name="Litvintseva A."/>
            <person name="Chen Y."/>
            <person name="Heitman J."/>
            <person name="Sun S."/>
            <person name="Springer D."/>
            <person name="Dromer F."/>
            <person name="Young S.K."/>
            <person name="Zeng Q."/>
            <person name="Gargeya S."/>
            <person name="Fitzgerald M."/>
            <person name="Abouelleil A."/>
            <person name="Alvarado L."/>
            <person name="Berlin A.M."/>
            <person name="Chapman S.B."/>
            <person name="Dewar J."/>
            <person name="Goldberg J."/>
            <person name="Griggs A."/>
            <person name="Gujja S."/>
            <person name="Hansen M."/>
            <person name="Howarth C."/>
            <person name="Imamovic A."/>
            <person name="Larimer J."/>
            <person name="McCowan C."/>
            <person name="Murphy C."/>
            <person name="Pearson M."/>
            <person name="Priest M."/>
            <person name="Roberts A."/>
            <person name="Saif S."/>
            <person name="Shea T."/>
            <person name="Sykes S."/>
            <person name="Wortman J."/>
            <person name="Nusbaum C."/>
            <person name="Birren B."/>
        </authorList>
    </citation>
    <scope>NUCLEOTIDE SEQUENCE</scope>
    <source>
        <strain evidence="3">CBS 10737</strain>
    </source>
</reference>
<feature type="compositionally biased region" description="Low complexity" evidence="1">
    <location>
        <begin position="376"/>
        <end position="387"/>
    </location>
</feature>
<dbReference type="GeneID" id="30169677"/>
<dbReference type="EMBL" id="CP144522">
    <property type="protein sequence ID" value="WWC69749.1"/>
    <property type="molecule type" value="Genomic_DNA"/>
</dbReference>
<sequence length="674" mass="77357">MWSPYPTSFHQLQQNITWQQSHSQFQQQQQQQQQPPPQDESSTIHPLYNSSDSIQRELHQNNNMSYHYETEEYSQSHGAGPSSHHTHTPTSTGLHDTQNGYFDGLNNTNSVHTPLEQPPYSQQQQHQHHQPWFSSNNQQQHYNSSSTPLINPYPPVTGINSTNENGHSDAISRILSSTPWHENLFPFTLDVPPPAESGLHMNIRSNEKGKEKEYQGDEWKSEEFEREVSKRVWQGLEIGHRGNGIQVDVEKGKEELKIYLNEIISLLHPFIPDQNSNRIPSPPPPYLLTRFAKLSQMIHRILITLSPHVNPNLSHIFNKPFISSKSYQKKKFEDMTPAEKEMEVIKKRRDALIAKAQAATAASSTTNNNGVNQTKSSGSNTNGQNTNRDSGGGESKKARFSDIIQSESRSQSQSQSPYQQPTLPPTYSQSHDYSHTHNHHHHQHHNQHQHQHGNHHHHQHHNQHQHQHGNHHHHHHNNHDFKNQENLYNEEYSTIYDQSNQINSLSALTEASSLISPNENNQLRTNQNYSKLNEDDKILDIFNHQNISVNHNNNNNNDNNSINVESFNITRCHGCGANVTNEWMKGPDGPDSLCDLCGQHYAKLLAKKDIITPLQNSNINDFNSNSNSNSNNNWNDSEYNFNYNQNQNQNHQGQMNNNNNNQHRNEMSVSAIET</sequence>
<feature type="region of interest" description="Disordered" evidence="1">
    <location>
        <begin position="18"/>
        <end position="47"/>
    </location>
</feature>
<feature type="domain" description="GATA-type" evidence="2">
    <location>
        <begin position="566"/>
        <end position="619"/>
    </location>
</feature>
<evidence type="ECO:0000259" key="2">
    <source>
        <dbReference type="SMART" id="SM00401"/>
    </source>
</evidence>
<feature type="compositionally biased region" description="Low complexity" evidence="1">
    <location>
        <begin position="19"/>
        <end position="33"/>
    </location>
</feature>
<feature type="compositionally biased region" description="Basic residues" evidence="1">
    <location>
        <begin position="436"/>
        <end position="477"/>
    </location>
</feature>
<reference evidence="3" key="2">
    <citation type="submission" date="2024-02" db="EMBL/GenBank/DDBJ databases">
        <title>Comparative genomics of Cryptococcus and Kwoniella reveals pathogenesis evolution and contrasting modes of karyotype evolution via chromosome fusion or intercentromeric recombination.</title>
        <authorList>
            <person name="Coelho M.A."/>
            <person name="David-Palma M."/>
            <person name="Shea T."/>
            <person name="Bowers K."/>
            <person name="McGinley-Smith S."/>
            <person name="Mohammad A.W."/>
            <person name="Gnirke A."/>
            <person name="Yurkov A.M."/>
            <person name="Nowrousian M."/>
            <person name="Sun S."/>
            <person name="Cuomo C.A."/>
            <person name="Heitman J."/>
        </authorList>
    </citation>
    <scope>NUCLEOTIDE SEQUENCE</scope>
    <source>
        <strain evidence="3">CBS 10737</strain>
    </source>
</reference>
<proteinExistence type="predicted"/>
<dbReference type="RefSeq" id="XP_019013243.2">
    <property type="nucleotide sequence ID" value="XM_019153082.2"/>
</dbReference>
<keyword evidence="4" id="KW-1185">Reference proteome</keyword>
<feature type="compositionally biased region" description="Low complexity" evidence="1">
    <location>
        <begin position="358"/>
        <end position="369"/>
    </location>
</feature>
<accession>A0AAJ8L3X3</accession>
<dbReference type="InterPro" id="IPR000679">
    <property type="entry name" value="Znf_GATA"/>
</dbReference>
<feature type="compositionally biased region" description="Low complexity" evidence="1">
    <location>
        <begin position="620"/>
        <end position="662"/>
    </location>
</feature>
<dbReference type="GO" id="GO:0043565">
    <property type="term" value="F:sequence-specific DNA binding"/>
    <property type="evidence" value="ECO:0007669"/>
    <property type="project" value="InterPro"/>
</dbReference>
<evidence type="ECO:0000313" key="3">
    <source>
        <dbReference type="EMBL" id="WWC69749.1"/>
    </source>
</evidence>
<dbReference type="GO" id="GO:0008270">
    <property type="term" value="F:zinc ion binding"/>
    <property type="evidence" value="ECO:0007669"/>
    <property type="project" value="InterPro"/>
</dbReference>
<feature type="region of interest" description="Disordered" evidence="1">
    <location>
        <begin position="356"/>
        <end position="480"/>
    </location>
</feature>
<feature type="compositionally biased region" description="Low complexity" evidence="1">
    <location>
        <begin position="405"/>
        <end position="430"/>
    </location>
</feature>
<dbReference type="Gene3D" id="3.30.50.10">
    <property type="entry name" value="Erythroid Transcription Factor GATA-1, subunit A"/>
    <property type="match status" value="1"/>
</dbReference>
<evidence type="ECO:0000256" key="1">
    <source>
        <dbReference type="SAM" id="MobiDB-lite"/>
    </source>
</evidence>
<dbReference type="AlphaFoldDB" id="A0AAJ8L3X3"/>